<dbReference type="SFLD" id="SFLDG00358">
    <property type="entry name" value="Main_(cytGST)"/>
    <property type="match status" value="1"/>
</dbReference>
<comment type="subcellular location">
    <subcellularLocation>
        <location evidence="3">Cytoplasm</location>
    </subcellularLocation>
</comment>
<reference evidence="14" key="1">
    <citation type="submission" date="2021-01" db="EMBL/GenBank/DDBJ databases">
        <authorList>
            <person name="Corre E."/>
            <person name="Pelletier E."/>
            <person name="Niang G."/>
            <person name="Scheremetjew M."/>
            <person name="Finn R."/>
            <person name="Kale V."/>
            <person name="Holt S."/>
            <person name="Cochrane G."/>
            <person name="Meng A."/>
            <person name="Brown T."/>
            <person name="Cohen L."/>
        </authorList>
    </citation>
    <scope>NUCLEOTIDE SEQUENCE</scope>
    <source>
        <strain evidence="14">GSBS06</strain>
    </source>
</reference>
<dbReference type="CDD" id="cd03191">
    <property type="entry name" value="GST_C_Zeta"/>
    <property type="match status" value="1"/>
</dbReference>
<evidence type="ECO:0000256" key="5">
    <source>
        <dbReference type="ARBA" id="ARBA00010007"/>
    </source>
</evidence>
<dbReference type="CDD" id="cd03042">
    <property type="entry name" value="GST_N_Zeta"/>
    <property type="match status" value="1"/>
</dbReference>
<keyword evidence="10" id="KW-0413">Isomerase</keyword>
<evidence type="ECO:0000256" key="9">
    <source>
        <dbReference type="ARBA" id="ARBA00023232"/>
    </source>
</evidence>
<evidence type="ECO:0000256" key="1">
    <source>
        <dbReference type="ARBA" id="ARBA00001622"/>
    </source>
</evidence>
<dbReference type="GO" id="GO:0006559">
    <property type="term" value="P:L-phenylalanine catabolic process"/>
    <property type="evidence" value="ECO:0007669"/>
    <property type="project" value="UniProtKB-KW"/>
</dbReference>
<dbReference type="AlphaFoldDB" id="A0A7S3LL27"/>
<dbReference type="Gene3D" id="3.40.30.10">
    <property type="entry name" value="Glutaredoxin"/>
    <property type="match status" value="1"/>
</dbReference>
<dbReference type="GO" id="GO:0006572">
    <property type="term" value="P:L-tyrosine catabolic process"/>
    <property type="evidence" value="ECO:0007669"/>
    <property type="project" value="UniProtKB-KW"/>
</dbReference>
<dbReference type="InterPro" id="IPR004045">
    <property type="entry name" value="Glutathione_S-Trfase_N"/>
</dbReference>
<evidence type="ECO:0000256" key="2">
    <source>
        <dbReference type="ARBA" id="ARBA00001955"/>
    </source>
</evidence>
<dbReference type="InterPro" id="IPR005955">
    <property type="entry name" value="GST_Zeta"/>
</dbReference>
<dbReference type="NCBIfam" id="TIGR01262">
    <property type="entry name" value="maiA"/>
    <property type="match status" value="1"/>
</dbReference>
<dbReference type="InterPro" id="IPR036249">
    <property type="entry name" value="Thioredoxin-like_sf"/>
</dbReference>
<proteinExistence type="inferred from homology"/>
<dbReference type="PANTHER" id="PTHR42673">
    <property type="entry name" value="MALEYLACETOACETATE ISOMERASE"/>
    <property type="match status" value="1"/>
</dbReference>
<evidence type="ECO:0000259" key="13">
    <source>
        <dbReference type="PROSITE" id="PS50405"/>
    </source>
</evidence>
<gene>
    <name evidence="14" type="ORF">ASTO00021_LOCUS3716</name>
</gene>
<dbReference type="Gene3D" id="1.20.1050.10">
    <property type="match status" value="1"/>
</dbReference>
<dbReference type="GO" id="GO:0005737">
    <property type="term" value="C:cytoplasm"/>
    <property type="evidence" value="ECO:0007669"/>
    <property type="project" value="UniProtKB-SubCell"/>
</dbReference>
<evidence type="ECO:0000313" key="14">
    <source>
        <dbReference type="EMBL" id="CAE0433395.1"/>
    </source>
</evidence>
<sequence length="245" mass="27438">MSDEIKESDVKKAKIDTYGSDSAKPKLYSYWRSSCSWRVRLALELKDLEYEIIPVHLVKNGGEQKSGDYATVNPMQQVPTLIMKGNALTQSVAIIEYLEEATDSKTKLLCEDPILRAKTRALVELINSGIQPIQNLAVLNHLKCVANVSEDAKPKVAVDWSNHFISVGFEALEKELVKIHEKTPGDYCMGENISMADIYLVPQVYNANRFKVDMSKFPMIQKIANHLSALPAFMKAHPDAQPDAE</sequence>
<comment type="cofactor">
    <cofactor evidence="2">
        <name>glutathione</name>
        <dbReference type="ChEBI" id="CHEBI:57925"/>
    </cofactor>
</comment>
<feature type="domain" description="GST C-terminal" evidence="13">
    <location>
        <begin position="112"/>
        <end position="245"/>
    </location>
</feature>
<comment type="pathway">
    <text evidence="4">Amino-acid degradation; L-phenylalanine degradation; acetoacetate and fumarate from L-phenylalanine: step 5/6.</text>
</comment>
<dbReference type="SFLD" id="SFLDS00019">
    <property type="entry name" value="Glutathione_Transferase_(cytos"/>
    <property type="match status" value="1"/>
</dbReference>
<feature type="domain" description="GST N-terminal" evidence="12">
    <location>
        <begin position="23"/>
        <end position="106"/>
    </location>
</feature>
<dbReference type="GO" id="GO:0004364">
    <property type="term" value="F:glutathione transferase activity"/>
    <property type="evidence" value="ECO:0007669"/>
    <property type="project" value="UniProtKB-EC"/>
</dbReference>
<keyword evidence="8" id="KW-0828">Tyrosine catabolism</keyword>
<evidence type="ECO:0000256" key="3">
    <source>
        <dbReference type="ARBA" id="ARBA00004496"/>
    </source>
</evidence>
<protein>
    <recommendedName>
        <fullName evidence="15">Maleylacetoacetate isomerase</fullName>
    </recommendedName>
</protein>
<dbReference type="EMBL" id="HBIN01005170">
    <property type="protein sequence ID" value="CAE0433395.1"/>
    <property type="molecule type" value="Transcribed_RNA"/>
</dbReference>
<dbReference type="PROSITE" id="PS50405">
    <property type="entry name" value="GST_CTER"/>
    <property type="match status" value="1"/>
</dbReference>
<keyword evidence="6" id="KW-0963">Cytoplasm</keyword>
<evidence type="ECO:0000256" key="7">
    <source>
        <dbReference type="ARBA" id="ARBA00022679"/>
    </source>
</evidence>
<keyword evidence="7" id="KW-0808">Transferase</keyword>
<keyword evidence="9" id="KW-0585">Phenylalanine catabolism</keyword>
<dbReference type="Pfam" id="PF02798">
    <property type="entry name" value="GST_N"/>
    <property type="match status" value="1"/>
</dbReference>
<dbReference type="SUPFAM" id="SSF52833">
    <property type="entry name" value="Thioredoxin-like"/>
    <property type="match status" value="1"/>
</dbReference>
<dbReference type="PROSITE" id="PS50404">
    <property type="entry name" value="GST_NTER"/>
    <property type="match status" value="1"/>
</dbReference>
<organism evidence="14">
    <name type="scientific">Aplanochytrium stocchinoi</name>
    <dbReference type="NCBI Taxonomy" id="215587"/>
    <lineage>
        <taxon>Eukaryota</taxon>
        <taxon>Sar</taxon>
        <taxon>Stramenopiles</taxon>
        <taxon>Bigyra</taxon>
        <taxon>Labyrinthulomycetes</taxon>
        <taxon>Thraustochytrida</taxon>
        <taxon>Thraustochytriidae</taxon>
        <taxon>Aplanochytrium</taxon>
    </lineage>
</organism>
<comment type="similarity">
    <text evidence="5">Belongs to the GST superfamily. Zeta family.</text>
</comment>
<dbReference type="InterPro" id="IPR010987">
    <property type="entry name" value="Glutathione-S-Trfase_C-like"/>
</dbReference>
<dbReference type="PANTHER" id="PTHR42673:SF4">
    <property type="entry name" value="MALEYLACETOACETATE ISOMERASE"/>
    <property type="match status" value="1"/>
</dbReference>
<dbReference type="InterPro" id="IPR040079">
    <property type="entry name" value="Glutathione_S-Trfase"/>
</dbReference>
<evidence type="ECO:0000256" key="6">
    <source>
        <dbReference type="ARBA" id="ARBA00022490"/>
    </source>
</evidence>
<accession>A0A7S3LL27</accession>
<evidence type="ECO:0000256" key="8">
    <source>
        <dbReference type="ARBA" id="ARBA00022878"/>
    </source>
</evidence>
<evidence type="ECO:0000256" key="4">
    <source>
        <dbReference type="ARBA" id="ARBA00004671"/>
    </source>
</evidence>
<name>A0A7S3LL27_9STRA</name>
<comment type="catalytic activity">
    <reaction evidence="11">
        <text>RX + glutathione = an S-substituted glutathione + a halide anion + H(+)</text>
        <dbReference type="Rhea" id="RHEA:16437"/>
        <dbReference type="ChEBI" id="CHEBI:15378"/>
        <dbReference type="ChEBI" id="CHEBI:16042"/>
        <dbReference type="ChEBI" id="CHEBI:17792"/>
        <dbReference type="ChEBI" id="CHEBI:57925"/>
        <dbReference type="ChEBI" id="CHEBI:90779"/>
        <dbReference type="EC" id="2.5.1.18"/>
    </reaction>
</comment>
<dbReference type="FunFam" id="3.40.30.10:FF:000041">
    <property type="entry name" value="Maleylacetoacetate isomerase isoform 1"/>
    <property type="match status" value="1"/>
</dbReference>
<dbReference type="GO" id="GO:0016034">
    <property type="term" value="F:maleylacetoacetate isomerase activity"/>
    <property type="evidence" value="ECO:0007669"/>
    <property type="project" value="UniProtKB-EC"/>
</dbReference>
<dbReference type="InterPro" id="IPR004046">
    <property type="entry name" value="GST_C"/>
</dbReference>
<dbReference type="InterPro" id="IPR036282">
    <property type="entry name" value="Glutathione-S-Trfase_C_sf"/>
</dbReference>
<comment type="catalytic activity">
    <reaction evidence="1">
        <text>4-maleylacetoacetate = 4-fumarylacetoacetate</text>
        <dbReference type="Rhea" id="RHEA:14817"/>
        <dbReference type="ChEBI" id="CHEBI:17105"/>
        <dbReference type="ChEBI" id="CHEBI:18034"/>
        <dbReference type="EC" id="5.2.1.2"/>
    </reaction>
</comment>
<dbReference type="Pfam" id="PF00043">
    <property type="entry name" value="GST_C"/>
    <property type="match status" value="1"/>
</dbReference>
<evidence type="ECO:0000256" key="11">
    <source>
        <dbReference type="ARBA" id="ARBA00047960"/>
    </source>
</evidence>
<dbReference type="InterPro" id="IPR034330">
    <property type="entry name" value="GST_Zeta_C"/>
</dbReference>
<dbReference type="InterPro" id="IPR034333">
    <property type="entry name" value="GST_Zeta_N"/>
</dbReference>
<evidence type="ECO:0000256" key="10">
    <source>
        <dbReference type="ARBA" id="ARBA00023235"/>
    </source>
</evidence>
<dbReference type="SUPFAM" id="SSF47616">
    <property type="entry name" value="GST C-terminal domain-like"/>
    <property type="match status" value="1"/>
</dbReference>
<dbReference type="GO" id="GO:0006749">
    <property type="term" value="P:glutathione metabolic process"/>
    <property type="evidence" value="ECO:0007669"/>
    <property type="project" value="TreeGrafter"/>
</dbReference>
<dbReference type="FunFam" id="1.20.1050.10:FF:000010">
    <property type="entry name" value="Maleylacetoacetate isomerase isoform 1"/>
    <property type="match status" value="1"/>
</dbReference>
<evidence type="ECO:0008006" key="15">
    <source>
        <dbReference type="Google" id="ProtNLM"/>
    </source>
</evidence>
<evidence type="ECO:0000259" key="12">
    <source>
        <dbReference type="PROSITE" id="PS50404"/>
    </source>
</evidence>